<dbReference type="eggNOG" id="arCOG11052">
    <property type="taxonomic scope" value="Archaea"/>
</dbReference>
<gene>
    <name evidence="3" type="ordered locus">Pyrfu_1137</name>
</gene>
<keyword evidence="4" id="KW-1185">Reference proteome</keyword>
<dbReference type="Gene3D" id="3.90.20.10">
    <property type="match status" value="1"/>
</dbReference>
<evidence type="ECO:0000256" key="1">
    <source>
        <dbReference type="SAM" id="Coils"/>
    </source>
</evidence>
<dbReference type="Proteomes" id="UP000001037">
    <property type="component" value="Chromosome"/>
</dbReference>
<evidence type="ECO:0000313" key="4">
    <source>
        <dbReference type="Proteomes" id="UP000001037"/>
    </source>
</evidence>
<dbReference type="HOGENOM" id="CLU_1976618_0_0_2"/>
<evidence type="ECO:0008006" key="5">
    <source>
        <dbReference type="Google" id="ProtNLM"/>
    </source>
</evidence>
<feature type="transmembrane region" description="Helical" evidence="2">
    <location>
        <begin position="99"/>
        <end position="120"/>
    </location>
</feature>
<keyword evidence="1" id="KW-0175">Coiled coil</keyword>
<evidence type="ECO:0000256" key="2">
    <source>
        <dbReference type="SAM" id="Phobius"/>
    </source>
</evidence>
<keyword evidence="2" id="KW-1133">Transmembrane helix</keyword>
<dbReference type="GO" id="GO:0016192">
    <property type="term" value="P:vesicle-mediated transport"/>
    <property type="evidence" value="ECO:0007669"/>
    <property type="project" value="InterPro"/>
</dbReference>
<protein>
    <recommendedName>
        <fullName evidence="5">DUF1640 domain-containing protein</fullName>
    </recommendedName>
</protein>
<evidence type="ECO:0000313" key="3">
    <source>
        <dbReference type="EMBL" id="AEM39002.1"/>
    </source>
</evidence>
<dbReference type="RefSeq" id="WP_014026679.1">
    <property type="nucleotide sequence ID" value="NC_015931.1"/>
</dbReference>
<organism evidence="3 4">
    <name type="scientific">Pyrolobus fumarii (strain DSM 11204 / 1A)</name>
    <dbReference type="NCBI Taxonomy" id="694429"/>
    <lineage>
        <taxon>Archaea</taxon>
        <taxon>Thermoproteota</taxon>
        <taxon>Thermoprotei</taxon>
        <taxon>Desulfurococcales</taxon>
        <taxon>Pyrodictiaceae</taxon>
        <taxon>Pyrolobus</taxon>
    </lineage>
</organism>
<proteinExistence type="predicted"/>
<feature type="coiled-coil region" evidence="1">
    <location>
        <begin position="51"/>
        <end position="92"/>
    </location>
</feature>
<name>G0EFH8_PYRF1</name>
<dbReference type="EMBL" id="CP002838">
    <property type="protein sequence ID" value="AEM39002.1"/>
    <property type="molecule type" value="Genomic_DNA"/>
</dbReference>
<dbReference type="InParanoid" id="G0EFH8"/>
<keyword evidence="2" id="KW-0472">Membrane</keyword>
<dbReference type="SUPFAM" id="SSF47661">
    <property type="entry name" value="t-snare proteins"/>
    <property type="match status" value="1"/>
</dbReference>
<accession>G0EFH8</accession>
<dbReference type="InterPro" id="IPR010989">
    <property type="entry name" value="SNARE"/>
</dbReference>
<dbReference type="KEGG" id="pfm:Pyrfu_1137"/>
<dbReference type="GeneID" id="11139615"/>
<dbReference type="GO" id="GO:0016020">
    <property type="term" value="C:membrane"/>
    <property type="evidence" value="ECO:0007669"/>
    <property type="project" value="InterPro"/>
</dbReference>
<dbReference type="AlphaFoldDB" id="G0EFH8"/>
<sequence>MSPIVDRLVEELRANPEKRAKLARLLALDIAAEESLRTLLLEALLREAVTKRDLKELEDRMEKRLDGIERRIDSVERRIKKLEEKISSVEERIVSIFKWMIGLLVTIWLTLLALLLPVIIKLGLAG</sequence>
<keyword evidence="2" id="KW-0812">Transmembrane</keyword>
<reference evidence="3 4" key="1">
    <citation type="journal article" date="2011" name="Stand. Genomic Sci.">
        <title>Complete genome sequence of the hyperthermophilic chemolithoautotroph Pyrolobus fumarii type strain (1A).</title>
        <authorList>
            <person name="Anderson I."/>
            <person name="Goker M."/>
            <person name="Nolan M."/>
            <person name="Lucas S."/>
            <person name="Hammon N."/>
            <person name="Deshpande S."/>
            <person name="Cheng J.F."/>
            <person name="Tapia R."/>
            <person name="Han C."/>
            <person name="Goodwin L."/>
            <person name="Pitluck S."/>
            <person name="Huntemann M."/>
            <person name="Liolios K."/>
            <person name="Ivanova N."/>
            <person name="Pagani I."/>
            <person name="Mavromatis K."/>
            <person name="Ovchinikova G."/>
            <person name="Pati A."/>
            <person name="Chen A."/>
            <person name="Palaniappan K."/>
            <person name="Land M."/>
            <person name="Hauser L."/>
            <person name="Brambilla E.M."/>
            <person name="Huber H."/>
            <person name="Yasawong M."/>
            <person name="Rohde M."/>
            <person name="Spring S."/>
            <person name="Abt B."/>
            <person name="Sikorski J."/>
            <person name="Wirth R."/>
            <person name="Detter J.C."/>
            <person name="Woyke T."/>
            <person name="Bristow J."/>
            <person name="Eisen J.A."/>
            <person name="Markowitz V."/>
            <person name="Hugenholtz P."/>
            <person name="Kyrpides N.C."/>
            <person name="Klenk H.P."/>
            <person name="Lapidus A."/>
        </authorList>
    </citation>
    <scope>NUCLEOTIDE SEQUENCE [LARGE SCALE GENOMIC DNA]</scope>
    <source>
        <strain evidence="4">DSM 11204 / 1A</strain>
    </source>
</reference>